<dbReference type="InterPro" id="IPR029063">
    <property type="entry name" value="SAM-dependent_MTases_sf"/>
</dbReference>
<name>A0ABP8UW84_9ACTN</name>
<dbReference type="Pfam" id="PF13649">
    <property type="entry name" value="Methyltransf_25"/>
    <property type="match status" value="1"/>
</dbReference>
<dbReference type="CDD" id="cd02440">
    <property type="entry name" value="AdoMet_MTases"/>
    <property type="match status" value="1"/>
</dbReference>
<organism evidence="3 4">
    <name type="scientific">Actinoallomurus vinaceus</name>
    <dbReference type="NCBI Taxonomy" id="1080074"/>
    <lineage>
        <taxon>Bacteria</taxon>
        <taxon>Bacillati</taxon>
        <taxon>Actinomycetota</taxon>
        <taxon>Actinomycetes</taxon>
        <taxon>Streptosporangiales</taxon>
        <taxon>Thermomonosporaceae</taxon>
        <taxon>Actinoallomurus</taxon>
    </lineage>
</organism>
<evidence type="ECO:0000256" key="1">
    <source>
        <dbReference type="SAM" id="MobiDB-lite"/>
    </source>
</evidence>
<evidence type="ECO:0000259" key="2">
    <source>
        <dbReference type="Pfam" id="PF13649"/>
    </source>
</evidence>
<sequence length="265" mass="28405">MAVDALERWRRAVAAWNASGGPRVRREARPADAETAVPPGSRSFAREREALPDQGTVLDVGCGSGGASLPLAGHAGLIVGLDREEHLLAALRRNAESVGVPVRTVRGSWPEAEAPPADLVVCHHVLYGAADLAPFAAALTGHARLRVVIEIPERHPQHALSPLWERFHGVVRPAPPTAADAAEALRAAGVHPQVETWVDEQGWGGYPDLAALADRVRRRLDLPPERTDEVTAALLELGVDPRPPGGRVAFPGTIGRTLVTIWWDR</sequence>
<reference evidence="4" key="1">
    <citation type="journal article" date="2019" name="Int. J. Syst. Evol. Microbiol.">
        <title>The Global Catalogue of Microorganisms (GCM) 10K type strain sequencing project: providing services to taxonomists for standard genome sequencing and annotation.</title>
        <authorList>
            <consortium name="The Broad Institute Genomics Platform"/>
            <consortium name="The Broad Institute Genome Sequencing Center for Infectious Disease"/>
            <person name="Wu L."/>
            <person name="Ma J."/>
        </authorList>
    </citation>
    <scope>NUCLEOTIDE SEQUENCE [LARGE SCALE GENOMIC DNA]</scope>
    <source>
        <strain evidence="4">JCM 17939</strain>
    </source>
</reference>
<keyword evidence="4" id="KW-1185">Reference proteome</keyword>
<protein>
    <recommendedName>
        <fullName evidence="2">Methyltransferase domain-containing protein</fullName>
    </recommendedName>
</protein>
<feature type="region of interest" description="Disordered" evidence="1">
    <location>
        <begin position="20"/>
        <end position="46"/>
    </location>
</feature>
<evidence type="ECO:0000313" key="3">
    <source>
        <dbReference type="EMBL" id="GAA4640054.1"/>
    </source>
</evidence>
<feature type="domain" description="Methyltransferase" evidence="2">
    <location>
        <begin position="57"/>
        <end position="126"/>
    </location>
</feature>
<proteinExistence type="predicted"/>
<dbReference type="SUPFAM" id="SSF53335">
    <property type="entry name" value="S-adenosyl-L-methionine-dependent methyltransferases"/>
    <property type="match status" value="1"/>
</dbReference>
<gene>
    <name evidence="3" type="ORF">GCM10023196_104070</name>
</gene>
<evidence type="ECO:0000313" key="4">
    <source>
        <dbReference type="Proteomes" id="UP001501442"/>
    </source>
</evidence>
<comment type="caution">
    <text evidence="3">The sequence shown here is derived from an EMBL/GenBank/DDBJ whole genome shotgun (WGS) entry which is preliminary data.</text>
</comment>
<dbReference type="InterPro" id="IPR041698">
    <property type="entry name" value="Methyltransf_25"/>
</dbReference>
<accession>A0ABP8UW84</accession>
<dbReference type="Gene3D" id="3.40.50.150">
    <property type="entry name" value="Vaccinia Virus protein VP39"/>
    <property type="match status" value="1"/>
</dbReference>
<dbReference type="EMBL" id="BAABHK010000030">
    <property type="protein sequence ID" value="GAA4640054.1"/>
    <property type="molecule type" value="Genomic_DNA"/>
</dbReference>
<dbReference type="Proteomes" id="UP001501442">
    <property type="component" value="Unassembled WGS sequence"/>
</dbReference>